<name>A0A915EY80_9CEST</name>
<keyword evidence="1" id="KW-1185">Reference proteome</keyword>
<dbReference type="WBParaSite" id="maker-E.canG7_contigs_6594-snap-gene-0.11-mRNA-1">
    <property type="protein sequence ID" value="maker-E.canG7_contigs_6594-snap-gene-0.11-mRNA-1"/>
    <property type="gene ID" value="EcG7_07906"/>
</dbReference>
<accession>A0A915EY80</accession>
<reference evidence="2" key="1">
    <citation type="submission" date="2022-11" db="UniProtKB">
        <authorList>
            <consortium name="WormBaseParasite"/>
        </authorList>
    </citation>
    <scope>IDENTIFICATION</scope>
</reference>
<protein>
    <submittedName>
        <fullName evidence="2">Uncharacterized protein</fullName>
    </submittedName>
</protein>
<proteinExistence type="predicted"/>
<dbReference type="Proteomes" id="UP000887562">
    <property type="component" value="Unplaced"/>
</dbReference>
<evidence type="ECO:0000313" key="1">
    <source>
        <dbReference type="Proteomes" id="UP000887562"/>
    </source>
</evidence>
<sequence length="117" mass="13771">MGRRWINGWKEAWDELQRKWWQKEIRPFHSHIWLPRSIWHTGVQTAASHHHYPVINATATPHRRPTPLWLDTVQQLLTGGTAVCLFHRLRQADASMRGALATACSRSRRVGLHWRLL</sequence>
<organism evidence="1 2">
    <name type="scientific">Echinococcus canadensis</name>
    <dbReference type="NCBI Taxonomy" id="519352"/>
    <lineage>
        <taxon>Eukaryota</taxon>
        <taxon>Metazoa</taxon>
        <taxon>Spiralia</taxon>
        <taxon>Lophotrochozoa</taxon>
        <taxon>Platyhelminthes</taxon>
        <taxon>Cestoda</taxon>
        <taxon>Eucestoda</taxon>
        <taxon>Cyclophyllidea</taxon>
        <taxon>Taeniidae</taxon>
        <taxon>Echinococcus</taxon>
        <taxon>Echinococcus canadensis group</taxon>
    </lineage>
</organism>
<dbReference type="AlphaFoldDB" id="A0A915EY80"/>
<evidence type="ECO:0000313" key="2">
    <source>
        <dbReference type="WBParaSite" id="maker-E.canG7_contigs_6594-snap-gene-0.11-mRNA-1"/>
    </source>
</evidence>